<name>A0AAU9QQW3_9VIBR</name>
<dbReference type="RefSeq" id="WP_233969260.1">
    <property type="nucleotide sequence ID" value="NZ_CAKMTZ010000078.1"/>
</dbReference>
<dbReference type="InterPro" id="IPR009057">
    <property type="entry name" value="Homeodomain-like_sf"/>
</dbReference>
<organism evidence="2 3">
    <name type="scientific">Vibrio jasicida</name>
    <dbReference type="NCBI Taxonomy" id="766224"/>
    <lineage>
        <taxon>Bacteria</taxon>
        <taxon>Pseudomonadati</taxon>
        <taxon>Pseudomonadota</taxon>
        <taxon>Gammaproteobacteria</taxon>
        <taxon>Vibrionales</taxon>
        <taxon>Vibrionaceae</taxon>
        <taxon>Vibrio</taxon>
    </lineage>
</organism>
<gene>
    <name evidence="2" type="ORF">THF1A12_300012</name>
</gene>
<evidence type="ECO:0000313" key="3">
    <source>
        <dbReference type="Proteomes" id="UP001295462"/>
    </source>
</evidence>
<dbReference type="EMBL" id="CAKMUD010000084">
    <property type="protein sequence ID" value="CAH1596525.1"/>
    <property type="molecule type" value="Genomic_DNA"/>
</dbReference>
<sequence length="128" mass="15264">MNTREKLISCVREFEHNDESITISKVAEQCGVSHSLIYNRHPDIKEMINNLKKKQKKQKIVDQEKNKTEKLLKMNQHLKKKLSEHKGREDEEMVSVLMAHIHELYSMYDSLLEERNAFAQQLWELDNE</sequence>
<dbReference type="Pfam" id="PF19776">
    <property type="entry name" value="DUF6262"/>
    <property type="match status" value="1"/>
</dbReference>
<protein>
    <recommendedName>
        <fullName evidence="4">TetR family transcriptional regulator</fullName>
    </recommendedName>
</protein>
<dbReference type="Proteomes" id="UP001295462">
    <property type="component" value="Unassembled WGS sequence"/>
</dbReference>
<reference evidence="2" key="1">
    <citation type="submission" date="2022-01" db="EMBL/GenBank/DDBJ databases">
        <authorList>
            <person name="Lagorce A."/>
        </authorList>
    </citation>
    <scope>NUCLEOTIDE SEQUENCE</scope>
    <source>
        <strain evidence="2">Th15_F1_A12</strain>
    </source>
</reference>
<evidence type="ECO:0000256" key="1">
    <source>
        <dbReference type="SAM" id="Coils"/>
    </source>
</evidence>
<feature type="coiled-coil region" evidence="1">
    <location>
        <begin position="44"/>
        <end position="81"/>
    </location>
</feature>
<proteinExistence type="predicted"/>
<evidence type="ECO:0008006" key="4">
    <source>
        <dbReference type="Google" id="ProtNLM"/>
    </source>
</evidence>
<dbReference type="SUPFAM" id="SSF46689">
    <property type="entry name" value="Homeodomain-like"/>
    <property type="match status" value="1"/>
</dbReference>
<keyword evidence="1" id="KW-0175">Coiled coil</keyword>
<accession>A0AAU9QQW3</accession>
<comment type="caution">
    <text evidence="2">The sequence shown here is derived from an EMBL/GenBank/DDBJ whole genome shotgun (WGS) entry which is preliminary data.</text>
</comment>
<evidence type="ECO:0000313" key="2">
    <source>
        <dbReference type="EMBL" id="CAH1596525.1"/>
    </source>
</evidence>
<dbReference type="InterPro" id="IPR046229">
    <property type="entry name" value="TnpC-like"/>
</dbReference>
<dbReference type="AlphaFoldDB" id="A0AAU9QQW3"/>